<dbReference type="eggNOG" id="COG0523">
    <property type="taxonomic scope" value="Bacteria"/>
</dbReference>
<dbReference type="AlphaFoldDB" id="E1QYF6"/>
<dbReference type="RefSeq" id="WP_013251172.1">
    <property type="nucleotide sequence ID" value="NC_014363.1"/>
</dbReference>
<dbReference type="STRING" id="633147.Olsu_0296"/>
<gene>
    <name evidence="2" type="ordered locus">Olsu_0296</name>
</gene>
<dbReference type="KEGG" id="ols:Olsu_0296"/>
<dbReference type="InterPro" id="IPR051316">
    <property type="entry name" value="Zinc-reg_GTPase_activator"/>
</dbReference>
<dbReference type="InterPro" id="IPR003495">
    <property type="entry name" value="CobW/HypB/UreG_nucleotide-bd"/>
</dbReference>
<reference evidence="2 3" key="1">
    <citation type="journal article" date="2010" name="Stand. Genomic Sci.">
        <title>Complete genome sequence of Olsenella uli type strain (VPI D76D-27C).</title>
        <authorList>
            <person name="Goker M."/>
            <person name="Held B."/>
            <person name="Lucas S."/>
            <person name="Nolan M."/>
            <person name="Yasawong M."/>
            <person name="Glavina Del Rio T."/>
            <person name="Tice H."/>
            <person name="Cheng J.F."/>
            <person name="Bruce D."/>
            <person name="Detter J.C."/>
            <person name="Tapia R."/>
            <person name="Han C."/>
            <person name="Goodwin L."/>
            <person name="Pitluck S."/>
            <person name="Liolios K."/>
            <person name="Ivanova N."/>
            <person name="Mavromatis K."/>
            <person name="Mikhailova N."/>
            <person name="Pati A."/>
            <person name="Chen A."/>
            <person name="Palaniappan K."/>
            <person name="Land M."/>
            <person name="Hauser L."/>
            <person name="Chang Y.J."/>
            <person name="Jeffries C.D."/>
            <person name="Rohde M."/>
            <person name="Sikorski J."/>
            <person name="Pukall R."/>
            <person name="Woyke T."/>
            <person name="Bristow J."/>
            <person name="Eisen J.A."/>
            <person name="Markowitz V."/>
            <person name="Hugenholtz P."/>
            <person name="Kyrpides N.C."/>
            <person name="Klenk H.P."/>
            <person name="Lapidus A."/>
        </authorList>
    </citation>
    <scope>NUCLEOTIDE SEQUENCE [LARGE SCALE GENOMIC DNA]</scope>
    <source>
        <strain evidence="3">ATCC 49627 / DSM 7084 / CIP 109912 / JCM 12494 / NCIMB 702895 / VPI D76D-27C</strain>
    </source>
</reference>
<dbReference type="GeneID" id="78511761"/>
<dbReference type="OrthoDB" id="9808822at2"/>
<keyword evidence="3" id="KW-1185">Reference proteome</keyword>
<dbReference type="Pfam" id="PF02492">
    <property type="entry name" value="cobW"/>
    <property type="match status" value="1"/>
</dbReference>
<dbReference type="Gene3D" id="3.40.50.300">
    <property type="entry name" value="P-loop containing nucleotide triphosphate hydrolases"/>
    <property type="match status" value="1"/>
</dbReference>
<evidence type="ECO:0000259" key="1">
    <source>
        <dbReference type="Pfam" id="PF02492"/>
    </source>
</evidence>
<dbReference type="PANTHER" id="PTHR13748">
    <property type="entry name" value="COBW-RELATED"/>
    <property type="match status" value="1"/>
</dbReference>
<dbReference type="PATRIC" id="fig|633147.7.peg.1750"/>
<dbReference type="InterPro" id="IPR027417">
    <property type="entry name" value="P-loop_NTPase"/>
</dbReference>
<dbReference type="EMBL" id="CP002106">
    <property type="protein sequence ID" value="ADK67420.1"/>
    <property type="molecule type" value="Genomic_DNA"/>
</dbReference>
<dbReference type="SUPFAM" id="SSF52540">
    <property type="entry name" value="P-loop containing nucleoside triphosphate hydrolases"/>
    <property type="match status" value="1"/>
</dbReference>
<proteinExistence type="predicted"/>
<dbReference type="Proteomes" id="UP000000333">
    <property type="component" value="Chromosome"/>
</dbReference>
<feature type="domain" description="CobW/HypB/UreG nucleotide-binding" evidence="1">
    <location>
        <begin position="3"/>
        <end position="172"/>
    </location>
</feature>
<protein>
    <submittedName>
        <fullName evidence="2">Cobalamin synthesis protein P47K</fullName>
    </submittedName>
</protein>
<organism evidence="2 3">
    <name type="scientific">Olsenella uli (strain ATCC 49627 / DSM 7084 / CCUG 31166 / CIP 109912 / JCM 12494 / LMG 11480 / NCIMB 702895 / VPI D76D-27C)</name>
    <name type="common">Lactobacillus uli</name>
    <dbReference type="NCBI Taxonomy" id="633147"/>
    <lineage>
        <taxon>Bacteria</taxon>
        <taxon>Bacillati</taxon>
        <taxon>Actinomycetota</taxon>
        <taxon>Coriobacteriia</taxon>
        <taxon>Coriobacteriales</taxon>
        <taxon>Atopobiaceae</taxon>
        <taxon>Olsenella</taxon>
    </lineage>
</organism>
<name>E1QYF6_OLSUV</name>
<evidence type="ECO:0000313" key="3">
    <source>
        <dbReference type="Proteomes" id="UP000000333"/>
    </source>
</evidence>
<dbReference type="HOGENOM" id="CLU_017452_1_3_11"/>
<evidence type="ECO:0000313" key="2">
    <source>
        <dbReference type="EMBL" id="ADK67420.1"/>
    </source>
</evidence>
<accession>E1QYF6</accession>
<sequence length="337" mass="36777">MKVLVVSGFLGAGKTTFIQELIRRTGQDAVIYENEYGEADVDARRLRSGSDLKVWESVENCICCSGKQDFATSVLTISNMLDPEYLIVEPTGVARLSRVMENLAQVAWERIELLAPVTIVDAGAWEAQRRNAPEVFDDQARSAATIVASKAGAVGAAEAVARLAAELNPGAELVTGAWRKLPDEWWSSLLARAIGGGTAMDGVAEDGLSRDAGANASDELETMALDHVSLPTPGHLLWILDALSAGVFGRLDRAKGALSCGGQWVRFDLVERAWAVTGAEEAEGARCVFIGRDLYRNGLREVFVPALWRDEAETFHHHDHGYDHHDHACDHTMERRR</sequence>